<protein>
    <submittedName>
        <fullName evidence="1">Uncharacterized protein</fullName>
    </submittedName>
</protein>
<dbReference type="EMBL" id="CACRUA010000022">
    <property type="protein sequence ID" value="VYU24925.1"/>
    <property type="molecule type" value="Genomic_DNA"/>
</dbReference>
<dbReference type="RefSeq" id="WP_009297848.1">
    <property type="nucleotide sequence ID" value="NZ_CACRUA010000022.1"/>
</dbReference>
<sequence length="101" mass="12010">MKIKVSEIQNIAMAICNKYIENNGEYLETEQDNYWFVDMEQAIDLKKEPDSWCVGSLEDDYLCLEEIISQKRDVSILDFDRISNLFRLISYEIEKSKKKML</sequence>
<dbReference type="AlphaFoldDB" id="A0A6N3D998"/>
<organism evidence="1">
    <name type="scientific">Clostridium symbiosum</name>
    <name type="common">Bacteroides symbiosus</name>
    <dbReference type="NCBI Taxonomy" id="1512"/>
    <lineage>
        <taxon>Bacteria</taxon>
        <taxon>Bacillati</taxon>
        <taxon>Bacillota</taxon>
        <taxon>Clostridia</taxon>
        <taxon>Lachnospirales</taxon>
        <taxon>Lachnospiraceae</taxon>
        <taxon>Otoolea</taxon>
    </lineage>
</organism>
<proteinExistence type="predicted"/>
<name>A0A6N3D998_CLOSY</name>
<gene>
    <name evidence="1" type="ORF">CSLFYP84_01690</name>
</gene>
<evidence type="ECO:0000313" key="1">
    <source>
        <dbReference type="EMBL" id="VYU24925.1"/>
    </source>
</evidence>
<reference evidence="1" key="1">
    <citation type="submission" date="2019-11" db="EMBL/GenBank/DDBJ databases">
        <authorList>
            <person name="Feng L."/>
        </authorList>
    </citation>
    <scope>NUCLEOTIDE SEQUENCE</scope>
    <source>
        <strain evidence="1">CsymbiosumLFYP84</strain>
    </source>
</reference>
<accession>A0A6N3D998</accession>